<proteinExistence type="predicted"/>
<dbReference type="RefSeq" id="WP_012123045.1">
    <property type="nucleotide sequence ID" value="NC_009776.1"/>
</dbReference>
<dbReference type="EMBL" id="CP000816">
    <property type="protein sequence ID" value="ABU82081.1"/>
    <property type="molecule type" value="Genomic_DNA"/>
</dbReference>
<evidence type="ECO:0000313" key="1">
    <source>
        <dbReference type="EMBL" id="ABU82081.1"/>
    </source>
</evidence>
<dbReference type="OrthoDB" id="34219at2157"/>
<name>A8AAX9_IGNH4</name>
<organism evidence="1 2">
    <name type="scientific">Ignicoccus hospitalis (strain KIN4/I / DSM 18386 / JCM 14125)</name>
    <dbReference type="NCBI Taxonomy" id="453591"/>
    <lineage>
        <taxon>Archaea</taxon>
        <taxon>Thermoproteota</taxon>
        <taxon>Thermoprotei</taxon>
        <taxon>Desulfurococcales</taxon>
        <taxon>Desulfurococcaceae</taxon>
        <taxon>Ignicoccus</taxon>
    </lineage>
</organism>
<protein>
    <submittedName>
        <fullName evidence="1">Uncharacterized protein</fullName>
    </submittedName>
</protein>
<evidence type="ECO:0000313" key="2">
    <source>
        <dbReference type="Proteomes" id="UP000000262"/>
    </source>
</evidence>
<dbReference type="GeneID" id="5562672"/>
<sequence length="323" mass="36128">MAYVEAVNSDEVKGWVETVTSLGPEEIRGGVRERAEVPLNFTLPDGVKPKKMFLDITVSGAADKWRVFLGEFSVTKVFKPVMQKEYKGELLSKFVFDVTPISHIVVSDPTLRVINESSSSLRLLQSSLFVFYEYPELGELRYSYYVTLEPHKSFWGPLDPQRSGYFYGVFRARPRAEVKLKVGDCLGEFVVEELNEVASDCERAKSYYVEASEEVIPLSFVVGSYVLKLPKIKIEEAEYSDGKVLLKLRNLGDDADDVVVLIYVPGKPLARTSLGKLPSGDEREVELKVEASKGVTGAIARVIWVKGKMTEVAAEKFVSFQAL</sequence>
<dbReference type="HOGENOM" id="CLU_859457_0_0_2"/>
<dbReference type="eggNOG" id="arCOG05992">
    <property type="taxonomic scope" value="Archaea"/>
</dbReference>
<dbReference type="Proteomes" id="UP000000262">
    <property type="component" value="Chromosome"/>
</dbReference>
<dbReference type="KEGG" id="iho:Igni_0901"/>
<dbReference type="AlphaFoldDB" id="A8AAX9"/>
<reference evidence="1 2" key="1">
    <citation type="journal article" date="2008" name="Genome Biol.">
        <title>A genomic analysis of the archaeal system Ignicoccus hospitalis-Nanoarchaeum equitans.</title>
        <authorList>
            <person name="Podar M."/>
            <person name="Anderson I."/>
            <person name="Makarova K.S."/>
            <person name="Elkins J.G."/>
            <person name="Ivanova N."/>
            <person name="Wall M.A."/>
            <person name="Lykidis A."/>
            <person name="Mavromatis K."/>
            <person name="Sun H."/>
            <person name="Hudson M.E."/>
            <person name="Chen W."/>
            <person name="Deciu C."/>
            <person name="Hutchison D."/>
            <person name="Eads J.R."/>
            <person name="Anderson A."/>
            <person name="Fernandes F."/>
            <person name="Szeto E."/>
            <person name="Lapidus A."/>
            <person name="Kyrpides N.C."/>
            <person name="Saier M.H.Jr."/>
            <person name="Richardson P.M."/>
            <person name="Rachel R."/>
            <person name="Huber H."/>
            <person name="Eisen J.A."/>
            <person name="Koonin E.V."/>
            <person name="Keller M."/>
            <person name="Stetter K.O."/>
        </authorList>
    </citation>
    <scope>NUCLEOTIDE SEQUENCE [LARGE SCALE GENOMIC DNA]</scope>
    <source>
        <strain evidence="2">KIN4/I / DSM 18386 / JCM 14125</strain>
    </source>
</reference>
<gene>
    <name evidence="1" type="ordered locus">Igni_0901</name>
</gene>
<accession>A8AAX9</accession>
<keyword evidence="2" id="KW-1185">Reference proteome</keyword>